<reference evidence="8" key="1">
    <citation type="submission" date="2021-01" db="EMBL/GenBank/DDBJ databases">
        <authorList>
            <person name="Eckstrom K.M.E."/>
        </authorList>
    </citation>
    <scope>NUCLEOTIDE SEQUENCE</scope>
    <source>
        <strain evidence="8">UVCC 0001</strain>
    </source>
</reference>
<keyword evidence="3" id="KW-0808">Transferase</keyword>
<dbReference type="PANTHER" id="PTHR31042:SF70">
    <property type="entry name" value="OS01G0695200 PROTEIN"/>
    <property type="match status" value="1"/>
</dbReference>
<dbReference type="PANTHER" id="PTHR31042">
    <property type="entry name" value="CORE-2/I-BRANCHING BETA-1,6-N-ACETYLGLUCOSAMINYLTRANSFERASE FAMILY PROTEIN-RELATED"/>
    <property type="match status" value="1"/>
</dbReference>
<dbReference type="EMBL" id="JASFZW010000006">
    <property type="protein sequence ID" value="KAK2077596.1"/>
    <property type="molecule type" value="Genomic_DNA"/>
</dbReference>
<evidence type="ECO:0000256" key="5">
    <source>
        <dbReference type="ARBA" id="ARBA00023180"/>
    </source>
</evidence>
<evidence type="ECO:0000256" key="6">
    <source>
        <dbReference type="SAM" id="MobiDB-lite"/>
    </source>
</evidence>
<evidence type="ECO:0000256" key="1">
    <source>
        <dbReference type="ARBA" id="ARBA00004606"/>
    </source>
</evidence>
<comment type="caution">
    <text evidence="8">The sequence shown here is derived from an EMBL/GenBank/DDBJ whole genome shotgun (WGS) entry which is preliminary data.</text>
</comment>
<dbReference type="AlphaFoldDB" id="A0AAD9MMU4"/>
<feature type="region of interest" description="Disordered" evidence="6">
    <location>
        <begin position="16"/>
        <end position="37"/>
    </location>
</feature>
<protein>
    <submittedName>
        <fullName evidence="8">Uncharacterized protein</fullName>
    </submittedName>
</protein>
<keyword evidence="5" id="KW-0325">Glycoprotein</keyword>
<comment type="subcellular location">
    <subcellularLocation>
        <location evidence="1">Membrane</location>
        <topology evidence="1">Single-pass type II membrane protein</topology>
    </subcellularLocation>
</comment>
<keyword evidence="4 7" id="KW-0472">Membrane</keyword>
<keyword evidence="2" id="KW-0328">Glycosyltransferase</keyword>
<dbReference type="Proteomes" id="UP001255856">
    <property type="component" value="Unassembled WGS sequence"/>
</dbReference>
<keyword evidence="7" id="KW-0812">Transmembrane</keyword>
<dbReference type="InterPro" id="IPR003406">
    <property type="entry name" value="Glyco_trans_14"/>
</dbReference>
<accession>A0AAD9MMU4</accession>
<proteinExistence type="predicted"/>
<evidence type="ECO:0000256" key="3">
    <source>
        <dbReference type="ARBA" id="ARBA00022679"/>
    </source>
</evidence>
<evidence type="ECO:0000256" key="4">
    <source>
        <dbReference type="ARBA" id="ARBA00023136"/>
    </source>
</evidence>
<organism evidence="8 9">
    <name type="scientific">Prototheca wickerhamii</name>
    <dbReference type="NCBI Taxonomy" id="3111"/>
    <lineage>
        <taxon>Eukaryota</taxon>
        <taxon>Viridiplantae</taxon>
        <taxon>Chlorophyta</taxon>
        <taxon>core chlorophytes</taxon>
        <taxon>Trebouxiophyceae</taxon>
        <taxon>Chlorellales</taxon>
        <taxon>Chlorellaceae</taxon>
        <taxon>Prototheca</taxon>
    </lineage>
</organism>
<evidence type="ECO:0000256" key="2">
    <source>
        <dbReference type="ARBA" id="ARBA00022676"/>
    </source>
</evidence>
<evidence type="ECO:0000256" key="7">
    <source>
        <dbReference type="SAM" id="Phobius"/>
    </source>
</evidence>
<dbReference type="Pfam" id="PF02485">
    <property type="entry name" value="Branch"/>
    <property type="match status" value="1"/>
</dbReference>
<keyword evidence="9" id="KW-1185">Reference proteome</keyword>
<feature type="transmembrane region" description="Helical" evidence="7">
    <location>
        <begin position="448"/>
        <end position="472"/>
    </location>
</feature>
<evidence type="ECO:0000313" key="9">
    <source>
        <dbReference type="Proteomes" id="UP001255856"/>
    </source>
</evidence>
<name>A0AAD9MMU4_PROWI</name>
<gene>
    <name evidence="8" type="ORF">QBZ16_004441</name>
</gene>
<feature type="transmembrane region" description="Helical" evidence="7">
    <location>
        <begin position="45"/>
        <end position="66"/>
    </location>
</feature>
<sequence length="537" mass="58318">MAIKGFIRRPSLASLRPSSREGEATSAPTSPPETQRLAGRASWPWRGWAALALAVLLLGVWCAYTLETRQLDRAAKVLRHKARHKAEIERKFTGNASEVGLLTRPSPCAEALKIPQVAFMFLVKGENPHEAAWSLWLEQIAGEVPAQFLVGRGAPAACQRDAEQEPSLLHPAIARQNLFTFYTHTDAKFEGLSPGSLFFGTELAREERAATSWGSHALVTATKALLRAALRQPLNHKLVLVSETTLPLYDPFFSYRQLLHSPKSAINACNETGWYRAADQRWVPEFETAELKLHHWRKSWQWFALNRLHAQVVLDDSRVERQFELYCKRNWSPEWKNYRGICGRRWCRCCGGPRPECRHGVAQSRAARAGFVDAGAELEAGAAAAAAARGDKFIPLGRMCPLLARKFVPAIAPHALALLLRCEPEVGILQGAACRPGHGLSHDLAAAALPWAGVLAVVAAAGLLAGALAALVDGGAGAASSRLTKALSSSEPRLLDLAAEALGERRAEEGKPMPRSASVARLVAAGSRNRTVAASSP</sequence>
<dbReference type="InterPro" id="IPR044174">
    <property type="entry name" value="BC10-like"/>
</dbReference>
<dbReference type="GO" id="GO:0016020">
    <property type="term" value="C:membrane"/>
    <property type="evidence" value="ECO:0007669"/>
    <property type="project" value="UniProtKB-SubCell"/>
</dbReference>
<dbReference type="GO" id="GO:0016757">
    <property type="term" value="F:glycosyltransferase activity"/>
    <property type="evidence" value="ECO:0007669"/>
    <property type="project" value="UniProtKB-KW"/>
</dbReference>
<keyword evidence="7" id="KW-1133">Transmembrane helix</keyword>
<evidence type="ECO:0000313" key="8">
    <source>
        <dbReference type="EMBL" id="KAK2077596.1"/>
    </source>
</evidence>